<sequence>MNNLTLAQGHPATVQHLASAYTTIKTTELGITHVILVIFAISFTNFINMLWKKRNFLLFAKSAKCYPVPQAANRFPMPWSLNRKYEVYKGVLRGNLFDNHFRRMHEKYSNTHAIVSAFTGQQKGINTIEPENFKSVLGTNFDDYKRSKYRLLAAAPMMPPGILTLDGHEWSHWRSLIRTQFTRKNFDANIADSERHMQLTFKAFGPVNADGWTGEVNLMDHVYRLSMDTVTQFLFGHSAETQSAKLIRLGLLPAPSSAQPFDLDNFAETFAVAAYYVGHRIKLSNMYFLLDSLAYRRACRSLRRMTSAYISSTLSRSNPKGTTPTSADADNAGTSVITSLFASGATLEDITTQVTHLLVAGMDTSSATLGWIFAVLAEHPEKYAKLRGEVVSVFGTEESRLAEFDLERLKTWLDGREPVAVRKGARVQLGVYLAHRRKDIWGEDAEEFRPERWEGRRRGWDFTPFSGGPQICIGQGYSVAQLSFAIARIVMRYDRIEKVEGANNLKQGWQSVLTPAEGVRLRMHLAEGSKPLEV</sequence>
<comment type="cofactor">
    <cofactor evidence="1 8">
        <name>heme</name>
        <dbReference type="ChEBI" id="CHEBI:30413"/>
    </cofactor>
</comment>
<keyword evidence="6 8" id="KW-0408">Iron</keyword>
<keyword evidence="7" id="KW-0503">Monooxygenase</keyword>
<keyword evidence="3 8" id="KW-0349">Heme</keyword>
<dbReference type="PRINTS" id="PR00464">
    <property type="entry name" value="EP450II"/>
</dbReference>
<dbReference type="InterPro" id="IPR001128">
    <property type="entry name" value="Cyt_P450"/>
</dbReference>
<keyword evidence="9" id="KW-0812">Transmembrane</keyword>
<evidence type="ECO:0000256" key="8">
    <source>
        <dbReference type="PIRSR" id="PIRSR602402-1"/>
    </source>
</evidence>
<feature type="transmembrane region" description="Helical" evidence="9">
    <location>
        <begin position="30"/>
        <end position="51"/>
    </location>
</feature>
<keyword evidence="9" id="KW-0472">Membrane</keyword>
<dbReference type="EMBL" id="JAULSV010000003">
    <property type="protein sequence ID" value="KAK0648976.1"/>
    <property type="molecule type" value="Genomic_DNA"/>
</dbReference>
<dbReference type="PANTHER" id="PTHR24287">
    <property type="entry name" value="P450, PUTATIVE (EUROFUNG)-RELATED"/>
    <property type="match status" value="1"/>
</dbReference>
<comment type="similarity">
    <text evidence="2">Belongs to the cytochrome P450 family.</text>
</comment>
<dbReference type="Pfam" id="PF00067">
    <property type="entry name" value="p450"/>
    <property type="match status" value="2"/>
</dbReference>
<evidence type="ECO:0000256" key="9">
    <source>
        <dbReference type="SAM" id="Phobius"/>
    </source>
</evidence>
<keyword evidence="11" id="KW-1185">Reference proteome</keyword>
<proteinExistence type="inferred from homology"/>
<evidence type="ECO:0000256" key="3">
    <source>
        <dbReference type="ARBA" id="ARBA00022617"/>
    </source>
</evidence>
<evidence type="ECO:0000256" key="4">
    <source>
        <dbReference type="ARBA" id="ARBA00022723"/>
    </source>
</evidence>
<evidence type="ECO:0000256" key="2">
    <source>
        <dbReference type="ARBA" id="ARBA00010617"/>
    </source>
</evidence>
<keyword evidence="5" id="KW-0560">Oxidoreductase</keyword>
<dbReference type="PRINTS" id="PR00385">
    <property type="entry name" value="P450"/>
</dbReference>
<dbReference type="GO" id="GO:0016705">
    <property type="term" value="F:oxidoreductase activity, acting on paired donors, with incorporation or reduction of molecular oxygen"/>
    <property type="evidence" value="ECO:0007669"/>
    <property type="project" value="InterPro"/>
</dbReference>
<organism evidence="10 11">
    <name type="scientific">Cercophora newfieldiana</name>
    <dbReference type="NCBI Taxonomy" id="92897"/>
    <lineage>
        <taxon>Eukaryota</taxon>
        <taxon>Fungi</taxon>
        <taxon>Dikarya</taxon>
        <taxon>Ascomycota</taxon>
        <taxon>Pezizomycotina</taxon>
        <taxon>Sordariomycetes</taxon>
        <taxon>Sordariomycetidae</taxon>
        <taxon>Sordariales</taxon>
        <taxon>Lasiosphaeriaceae</taxon>
        <taxon>Cercophora</taxon>
    </lineage>
</organism>
<dbReference type="InterPro" id="IPR036396">
    <property type="entry name" value="Cyt_P450_sf"/>
</dbReference>
<dbReference type="PANTHER" id="PTHR24287:SF1">
    <property type="entry name" value="P450, PUTATIVE (EUROFUNG)-RELATED"/>
    <property type="match status" value="1"/>
</dbReference>
<evidence type="ECO:0000256" key="6">
    <source>
        <dbReference type="ARBA" id="ARBA00023004"/>
    </source>
</evidence>
<evidence type="ECO:0000313" key="10">
    <source>
        <dbReference type="EMBL" id="KAK0648976.1"/>
    </source>
</evidence>
<dbReference type="Gene3D" id="1.10.630.10">
    <property type="entry name" value="Cytochrome P450"/>
    <property type="match status" value="1"/>
</dbReference>
<evidence type="ECO:0000256" key="1">
    <source>
        <dbReference type="ARBA" id="ARBA00001971"/>
    </source>
</evidence>
<name>A0AA39YAD1_9PEZI</name>
<evidence type="ECO:0000313" key="11">
    <source>
        <dbReference type="Proteomes" id="UP001174936"/>
    </source>
</evidence>
<dbReference type="GO" id="GO:0004497">
    <property type="term" value="F:monooxygenase activity"/>
    <property type="evidence" value="ECO:0007669"/>
    <property type="project" value="UniProtKB-KW"/>
</dbReference>
<comment type="caution">
    <text evidence="10">The sequence shown here is derived from an EMBL/GenBank/DDBJ whole genome shotgun (WGS) entry which is preliminary data.</text>
</comment>
<dbReference type="AlphaFoldDB" id="A0AA39YAD1"/>
<protein>
    <submittedName>
        <fullName evidence="10">Cytochrome P450</fullName>
    </submittedName>
</protein>
<dbReference type="GO" id="GO:0020037">
    <property type="term" value="F:heme binding"/>
    <property type="evidence" value="ECO:0007669"/>
    <property type="project" value="InterPro"/>
</dbReference>
<dbReference type="Proteomes" id="UP001174936">
    <property type="component" value="Unassembled WGS sequence"/>
</dbReference>
<dbReference type="InterPro" id="IPR002402">
    <property type="entry name" value="Cyt_P450_E_grp-II"/>
</dbReference>
<evidence type="ECO:0000256" key="7">
    <source>
        <dbReference type="ARBA" id="ARBA00023033"/>
    </source>
</evidence>
<keyword evidence="9" id="KW-1133">Transmembrane helix</keyword>
<keyword evidence="4 8" id="KW-0479">Metal-binding</keyword>
<evidence type="ECO:0000256" key="5">
    <source>
        <dbReference type="ARBA" id="ARBA00023002"/>
    </source>
</evidence>
<dbReference type="InterPro" id="IPR047146">
    <property type="entry name" value="Cyt_P450_E_CYP52_fungi"/>
</dbReference>
<dbReference type="GO" id="GO:0005506">
    <property type="term" value="F:iron ion binding"/>
    <property type="evidence" value="ECO:0007669"/>
    <property type="project" value="InterPro"/>
</dbReference>
<gene>
    <name evidence="10" type="ORF">B0T16DRAFT_444897</name>
</gene>
<dbReference type="SUPFAM" id="SSF48264">
    <property type="entry name" value="Cytochrome P450"/>
    <property type="match status" value="1"/>
</dbReference>
<feature type="binding site" description="axial binding residue" evidence="8">
    <location>
        <position position="472"/>
    </location>
    <ligand>
        <name>heme</name>
        <dbReference type="ChEBI" id="CHEBI:30413"/>
    </ligand>
    <ligandPart>
        <name>Fe</name>
        <dbReference type="ChEBI" id="CHEBI:18248"/>
    </ligandPart>
</feature>
<reference evidence="10" key="1">
    <citation type="submission" date="2023-06" db="EMBL/GenBank/DDBJ databases">
        <title>Genome-scale phylogeny and comparative genomics of the fungal order Sordariales.</title>
        <authorList>
            <consortium name="Lawrence Berkeley National Laboratory"/>
            <person name="Hensen N."/>
            <person name="Bonometti L."/>
            <person name="Westerberg I."/>
            <person name="Brannstrom I.O."/>
            <person name="Guillou S."/>
            <person name="Cros-Aarteil S."/>
            <person name="Calhoun S."/>
            <person name="Haridas S."/>
            <person name="Kuo A."/>
            <person name="Mondo S."/>
            <person name="Pangilinan J."/>
            <person name="Riley R."/>
            <person name="Labutti K."/>
            <person name="Andreopoulos B."/>
            <person name="Lipzen A."/>
            <person name="Chen C."/>
            <person name="Yanf M."/>
            <person name="Daum C."/>
            <person name="Ng V."/>
            <person name="Clum A."/>
            <person name="Steindorff A."/>
            <person name="Ohm R."/>
            <person name="Martin F."/>
            <person name="Silar P."/>
            <person name="Natvig D."/>
            <person name="Lalanne C."/>
            <person name="Gautier V."/>
            <person name="Ament-Velasquez S.L."/>
            <person name="Kruys A."/>
            <person name="Hutchinson M.I."/>
            <person name="Powell A.J."/>
            <person name="Barry K."/>
            <person name="Miller A.N."/>
            <person name="Grigoriev I.V."/>
            <person name="Debuchy R."/>
            <person name="Gladieux P."/>
            <person name="Thoren M.H."/>
            <person name="Johannesson H."/>
        </authorList>
    </citation>
    <scope>NUCLEOTIDE SEQUENCE</scope>
    <source>
        <strain evidence="10">SMH2532-1</strain>
    </source>
</reference>
<accession>A0AA39YAD1</accession>